<keyword evidence="2" id="KW-1185">Reference proteome</keyword>
<evidence type="ECO:0000313" key="1">
    <source>
        <dbReference type="EMBL" id="GMI14071.1"/>
    </source>
</evidence>
<comment type="caution">
    <text evidence="1">The sequence shown here is derived from an EMBL/GenBank/DDBJ whole genome shotgun (WGS) entry which is preliminary data.</text>
</comment>
<name>A0A9W7FL84_9STRA</name>
<dbReference type="EMBL" id="BRXW01000206">
    <property type="protein sequence ID" value="GMI14071.1"/>
    <property type="molecule type" value="Genomic_DNA"/>
</dbReference>
<dbReference type="OrthoDB" id="197675at2759"/>
<accession>A0A9W7FL84</accession>
<dbReference type="Proteomes" id="UP001165122">
    <property type="component" value="Unassembled WGS sequence"/>
</dbReference>
<gene>
    <name evidence="1" type="ORF">TrLO_g2130</name>
</gene>
<reference evidence="2" key="1">
    <citation type="journal article" date="2023" name="Commun. Biol.">
        <title>Genome analysis of Parmales, the sister group of diatoms, reveals the evolutionary specialization of diatoms from phago-mixotrophs to photoautotrophs.</title>
        <authorList>
            <person name="Ban H."/>
            <person name="Sato S."/>
            <person name="Yoshikawa S."/>
            <person name="Yamada K."/>
            <person name="Nakamura Y."/>
            <person name="Ichinomiya M."/>
            <person name="Sato N."/>
            <person name="Blanc-Mathieu R."/>
            <person name="Endo H."/>
            <person name="Kuwata A."/>
            <person name="Ogata H."/>
        </authorList>
    </citation>
    <scope>NUCLEOTIDE SEQUENCE [LARGE SCALE GENOMIC DNA]</scope>
    <source>
        <strain evidence="2">NIES 3700</strain>
    </source>
</reference>
<proteinExistence type="predicted"/>
<protein>
    <submittedName>
        <fullName evidence="1">Uncharacterized protein</fullName>
    </submittedName>
</protein>
<dbReference type="AlphaFoldDB" id="A0A9W7FL84"/>
<organism evidence="1 2">
    <name type="scientific">Triparma laevis f. longispina</name>
    <dbReference type="NCBI Taxonomy" id="1714387"/>
    <lineage>
        <taxon>Eukaryota</taxon>
        <taxon>Sar</taxon>
        <taxon>Stramenopiles</taxon>
        <taxon>Ochrophyta</taxon>
        <taxon>Bolidophyceae</taxon>
        <taxon>Parmales</taxon>
        <taxon>Triparmaceae</taxon>
        <taxon>Triparma</taxon>
    </lineage>
</organism>
<sequence length="217" mass="23810">MSEFIAPPTPEEVTAAAALYGKKVELVNLKAATLNGKTGNVLNTPISNGRVQVKLEAVGSEVERIVSLKIGNLKVVEVVDKPALLASSEEKKKLPRPAAMTGRPGKFKFGWDWREVLPGQDLPPGLEIMASFEEGVPTIARIPRKWYVDVFLVGNDSEHVKVEVFRTTTVKEVVEGFRKVKNETVGGVILVGGKEYEGKYQDTIEKAMFFGNKISIQ</sequence>
<evidence type="ECO:0000313" key="2">
    <source>
        <dbReference type="Proteomes" id="UP001165122"/>
    </source>
</evidence>